<dbReference type="InterPro" id="IPR050546">
    <property type="entry name" value="Glycosyl_Hydrlase_16"/>
</dbReference>
<dbReference type="SUPFAM" id="SSF49899">
    <property type="entry name" value="Concanavalin A-like lectins/glucanases"/>
    <property type="match status" value="1"/>
</dbReference>
<name>A0A2S7IEX1_9BACT</name>
<evidence type="ECO:0000256" key="1">
    <source>
        <dbReference type="ARBA" id="ARBA00006865"/>
    </source>
</evidence>
<dbReference type="GO" id="GO:0005975">
    <property type="term" value="P:carbohydrate metabolic process"/>
    <property type="evidence" value="ECO:0007669"/>
    <property type="project" value="InterPro"/>
</dbReference>
<dbReference type="GO" id="GO:0004553">
    <property type="term" value="F:hydrolase activity, hydrolyzing O-glycosyl compounds"/>
    <property type="evidence" value="ECO:0007669"/>
    <property type="project" value="InterPro"/>
</dbReference>
<keyword evidence="4" id="KW-1185">Reference proteome</keyword>
<dbReference type="PANTHER" id="PTHR10963:SF55">
    <property type="entry name" value="GLYCOSIDE HYDROLASE FAMILY 16 PROTEIN"/>
    <property type="match status" value="1"/>
</dbReference>
<keyword evidence="3" id="KW-0378">Hydrolase</keyword>
<evidence type="ECO:0000259" key="2">
    <source>
        <dbReference type="PROSITE" id="PS51762"/>
    </source>
</evidence>
<dbReference type="PROSITE" id="PS51762">
    <property type="entry name" value="GH16_2"/>
    <property type="match status" value="1"/>
</dbReference>
<evidence type="ECO:0000313" key="3">
    <source>
        <dbReference type="EMBL" id="PQA53454.1"/>
    </source>
</evidence>
<organism evidence="3 4">
    <name type="scientific">Siphonobacter curvatus</name>
    <dbReference type="NCBI Taxonomy" id="2094562"/>
    <lineage>
        <taxon>Bacteria</taxon>
        <taxon>Pseudomonadati</taxon>
        <taxon>Bacteroidota</taxon>
        <taxon>Cytophagia</taxon>
        <taxon>Cytophagales</taxon>
        <taxon>Cytophagaceae</taxon>
        <taxon>Siphonobacter</taxon>
    </lineage>
</organism>
<dbReference type="AlphaFoldDB" id="A0A2S7IEX1"/>
<dbReference type="InterPro" id="IPR000757">
    <property type="entry name" value="Beta-glucanase-like"/>
</dbReference>
<protein>
    <submittedName>
        <fullName evidence="3">Glycosyl hydrolase</fullName>
    </submittedName>
</protein>
<evidence type="ECO:0000313" key="4">
    <source>
        <dbReference type="Proteomes" id="UP000239590"/>
    </source>
</evidence>
<proteinExistence type="inferred from homology"/>
<feature type="domain" description="GH16" evidence="2">
    <location>
        <begin position="25"/>
        <end position="284"/>
    </location>
</feature>
<dbReference type="EMBL" id="PTRA01000009">
    <property type="protein sequence ID" value="PQA53454.1"/>
    <property type="molecule type" value="Genomic_DNA"/>
</dbReference>
<dbReference type="Proteomes" id="UP000239590">
    <property type="component" value="Unassembled WGS sequence"/>
</dbReference>
<dbReference type="Gene3D" id="2.60.120.200">
    <property type="match status" value="1"/>
</dbReference>
<accession>A0A2S7IEX1</accession>
<dbReference type="PANTHER" id="PTHR10963">
    <property type="entry name" value="GLYCOSYL HYDROLASE-RELATED"/>
    <property type="match status" value="1"/>
</dbReference>
<gene>
    <name evidence="3" type="ORF">C5O19_24750</name>
</gene>
<dbReference type="OrthoDB" id="9776255at2"/>
<comment type="similarity">
    <text evidence="1">Belongs to the glycosyl hydrolase 16 family.</text>
</comment>
<reference evidence="4" key="1">
    <citation type="submission" date="2018-02" db="EMBL/GenBank/DDBJ databases">
        <title>Genome sequencing of Solimonas sp. HR-BB.</title>
        <authorList>
            <person name="Lee Y."/>
            <person name="Jeon C.O."/>
        </authorList>
    </citation>
    <scope>NUCLEOTIDE SEQUENCE [LARGE SCALE GENOMIC DNA]</scope>
    <source>
        <strain evidence="4">HR-U</strain>
    </source>
</reference>
<sequence length="284" mass="33212">MNDLSKSSYIYMRYLFLLWVFLPALTFAQNKSPYQTLVWSDEFNYRGLPDPKKWNYEEGFVRNKEPQYYTKERLENIRVENGTLRIEARKESYPLQKIGSAHAQWAGQSVAGYTSASIMTLGKQTWKYGRFEIRAKVPKGKGSWPAFWMKGANNPTVKWPFCGEIDVMEYAGKDSTQVYGTVHYADSTDQYRYEGKKPSVGAPYEDFHIYAAEWYEDRIEFYYDDLKYFVFDLAKAQKGPENPFQKDFYLMLNLALGRQGTMAGPLSDEILPLTYVVDYVRVYQ</sequence>
<dbReference type="InterPro" id="IPR013320">
    <property type="entry name" value="ConA-like_dom_sf"/>
</dbReference>
<dbReference type="Pfam" id="PF00722">
    <property type="entry name" value="Glyco_hydro_16"/>
    <property type="match status" value="1"/>
</dbReference>
<dbReference type="CDD" id="cd08023">
    <property type="entry name" value="GH16_laminarinase_like"/>
    <property type="match status" value="1"/>
</dbReference>
<comment type="caution">
    <text evidence="3">The sequence shown here is derived from an EMBL/GenBank/DDBJ whole genome shotgun (WGS) entry which is preliminary data.</text>
</comment>